<dbReference type="Proteomes" id="UP000564378">
    <property type="component" value="Unassembled WGS sequence"/>
</dbReference>
<reference evidence="1 2" key="1">
    <citation type="submission" date="2020-08" db="EMBL/GenBank/DDBJ databases">
        <title>Draft genome sequence of Parasphingopyxis sp. GrpM-11.</title>
        <authorList>
            <person name="Oh J."/>
            <person name="Roh D.-H."/>
        </authorList>
    </citation>
    <scope>NUCLEOTIDE SEQUENCE [LARGE SCALE GENOMIC DNA]</scope>
    <source>
        <strain evidence="1 2">GrpM-11</strain>
    </source>
</reference>
<name>A0A842HUZ7_9SPHN</name>
<sequence>MAAAFALALAILVADSPRRPGAEARARASAVILPGEEIDFTDFGREQRRADRVPHLARYRDRAAPAGERRELRLFEFH</sequence>
<evidence type="ECO:0000313" key="2">
    <source>
        <dbReference type="Proteomes" id="UP000564378"/>
    </source>
</evidence>
<organism evidence="1 2">
    <name type="scientific">Parasphingopyxis marina</name>
    <dbReference type="NCBI Taxonomy" id="2761622"/>
    <lineage>
        <taxon>Bacteria</taxon>
        <taxon>Pseudomonadati</taxon>
        <taxon>Pseudomonadota</taxon>
        <taxon>Alphaproteobacteria</taxon>
        <taxon>Sphingomonadales</taxon>
        <taxon>Sphingomonadaceae</taxon>
        <taxon>Parasphingopyxis</taxon>
    </lineage>
</organism>
<protein>
    <submittedName>
        <fullName evidence="1">Uncharacterized protein</fullName>
    </submittedName>
</protein>
<dbReference type="RefSeq" id="WP_185799556.1">
    <property type="nucleotide sequence ID" value="NZ_JACJVJ010000001.1"/>
</dbReference>
<dbReference type="EMBL" id="JACJVJ010000001">
    <property type="protein sequence ID" value="MBC2776257.1"/>
    <property type="molecule type" value="Genomic_DNA"/>
</dbReference>
<proteinExistence type="predicted"/>
<comment type="caution">
    <text evidence="1">The sequence shown here is derived from an EMBL/GenBank/DDBJ whole genome shotgun (WGS) entry which is preliminary data.</text>
</comment>
<gene>
    <name evidence="1" type="ORF">H6P80_01355</name>
</gene>
<accession>A0A842HUZ7</accession>
<keyword evidence="2" id="KW-1185">Reference proteome</keyword>
<dbReference type="AlphaFoldDB" id="A0A842HUZ7"/>
<evidence type="ECO:0000313" key="1">
    <source>
        <dbReference type="EMBL" id="MBC2776257.1"/>
    </source>
</evidence>